<feature type="compositionally biased region" description="Low complexity" evidence="1">
    <location>
        <begin position="158"/>
        <end position="172"/>
    </location>
</feature>
<feature type="region of interest" description="Disordered" evidence="1">
    <location>
        <begin position="783"/>
        <end position="842"/>
    </location>
</feature>
<proteinExistence type="predicted"/>
<reference evidence="2 3" key="2">
    <citation type="submission" date="2017-02" db="EMBL/GenBank/DDBJ databases">
        <title>A genome survey and senescence transcriptome analysis in Lentinula edodes.</title>
        <authorList>
            <person name="Sakamoto Y."/>
            <person name="Nakade K."/>
            <person name="Sato S."/>
            <person name="Yoshida Y."/>
            <person name="Miyazaki K."/>
            <person name="Natsume S."/>
            <person name="Konno N."/>
        </authorList>
    </citation>
    <scope>NUCLEOTIDE SEQUENCE [LARGE SCALE GENOMIC DNA]</scope>
    <source>
        <strain evidence="2 3">NBRC 111202</strain>
    </source>
</reference>
<comment type="caution">
    <text evidence="2">The sequence shown here is derived from an EMBL/GenBank/DDBJ whole genome shotgun (WGS) entry which is preliminary data.</text>
</comment>
<evidence type="ECO:0000313" key="2">
    <source>
        <dbReference type="EMBL" id="GAW05577.1"/>
    </source>
</evidence>
<sequence>MKSQSRSPLRRLRSLAQTTAKASLTKRKRASSTGVPTGKKKPKIVEIEGDILDEEESDASTPSEDVEAVTTVPSEPTIPIAATLPYPMSLPNPIPTLSVTPPTPPNSPPPVSTSDPIPYDHCSVPSIEGPKKASQDIGWNWPTGTQPVVPVESSAWEDALSSAQSEASSSPDDAQRGRKAIRSPRARRPRQKPRQVARVTERPSETLFTLACRERVDYLRYYYMGQLKDYEADQAFQFFTRVSASPRFDSSGVSSFTSDASVVAPSRPQSPTWSIALHWEDRLQDAGEWDGHIHAMHPVSLLTSSSVLPPSIIESRNANQDVSDRELDFRTEDCFPFELAESDEEEEEHAEQPSLSDPPSDPDPSTGANVEEEHEDTESDESDESEDPSSVHGENEMELNLPVYMPTPSSLAEALTPLDPSESPQNFTTGVFALPVPLPPKKPETPQDLPPFITRSPSFEEKTPFAPPPLSIPPPPLATIVPAQSRLYEADQLSETFQQEILPDYQADKVRELSQNDDPPAFSSSASTAVLRAEIQRQADIRLRTPYSRLLNYASRKLGSIGHGTPIDPNRRRNLIAWLEDRKVVNNAHAISEKVFVQHGPERLPPVGSSAWYAMRFPSTLSSQPVLKSTAVKPDAFITSTGPTASSPQALLAGTQQQQLEAQPSFETNWPPLTVQPGDLETFRNHNWMDAKAYFVHEGVSSSDIMQNVDFQQGSSRGCGTDQAQYQYSPANHGATPNPNGNLNQGAAPNVAPSRFSPKIAMDENLSDEDAEGDIDPDVVQSVSEFTSSPSNDPASSGGNLMTTGVHENRSYSPSTAGMDSFSGLPPDGHSNGGIGFDSSGPSSGFHNSRMGIYSGTVALNANDVVGHGMPNSETPLPGTVPNRSFADTNPAGFPDSGIQGIGMNLNVGVSVGFGMGMGINRFDMMGWKLIRGSFLLLLRPLLHFRHRAQTGSTMIMALEGWGLSEIILSIMTPYLTMRERGSVVQDLLRMRILLDLPWVEFWRFAMAKEGHEII</sequence>
<feature type="compositionally biased region" description="Basic residues" evidence="1">
    <location>
        <begin position="177"/>
        <end position="195"/>
    </location>
</feature>
<reference evidence="2 3" key="1">
    <citation type="submission" date="2016-08" db="EMBL/GenBank/DDBJ databases">
        <authorList>
            <consortium name="Lentinula edodes genome sequencing consortium"/>
            <person name="Sakamoto Y."/>
            <person name="Nakade K."/>
            <person name="Sato S."/>
            <person name="Yoshida Y."/>
            <person name="Miyazaki K."/>
            <person name="Natsume S."/>
            <person name="Konno N."/>
        </authorList>
    </citation>
    <scope>NUCLEOTIDE SEQUENCE [LARGE SCALE GENOMIC DNA]</scope>
    <source>
        <strain evidence="2 3">NBRC 111202</strain>
    </source>
</reference>
<feature type="compositionally biased region" description="Acidic residues" evidence="1">
    <location>
        <begin position="370"/>
        <end position="387"/>
    </location>
</feature>
<feature type="compositionally biased region" description="Acidic residues" evidence="1">
    <location>
        <begin position="47"/>
        <end position="58"/>
    </location>
</feature>
<dbReference type="EMBL" id="BDGU01000257">
    <property type="protein sequence ID" value="GAW05577.1"/>
    <property type="molecule type" value="Genomic_DNA"/>
</dbReference>
<dbReference type="Proteomes" id="UP000188533">
    <property type="component" value="Unassembled WGS sequence"/>
</dbReference>
<feature type="compositionally biased region" description="Polar residues" evidence="1">
    <location>
        <begin position="783"/>
        <end position="803"/>
    </location>
</feature>
<dbReference type="AlphaFoldDB" id="A0A1Q3EED7"/>
<evidence type="ECO:0000313" key="3">
    <source>
        <dbReference type="Proteomes" id="UP000188533"/>
    </source>
</evidence>
<protein>
    <submittedName>
        <fullName evidence="2">Uncharacterized protein</fullName>
    </submittedName>
</protein>
<evidence type="ECO:0000256" key="1">
    <source>
        <dbReference type="SAM" id="MobiDB-lite"/>
    </source>
</evidence>
<feature type="region of interest" description="Disordered" evidence="1">
    <location>
        <begin position="341"/>
        <end position="395"/>
    </location>
</feature>
<gene>
    <name evidence="2" type="ORF">LENED_007441</name>
</gene>
<feature type="compositionally biased region" description="Pro residues" evidence="1">
    <location>
        <begin position="101"/>
        <end position="111"/>
    </location>
</feature>
<feature type="region of interest" description="Disordered" evidence="1">
    <location>
        <begin position="713"/>
        <end position="755"/>
    </location>
</feature>
<keyword evidence="3" id="KW-1185">Reference proteome</keyword>
<organism evidence="2 3">
    <name type="scientific">Lentinula edodes</name>
    <name type="common">Shiitake mushroom</name>
    <name type="synonym">Lentinus edodes</name>
    <dbReference type="NCBI Taxonomy" id="5353"/>
    <lineage>
        <taxon>Eukaryota</taxon>
        <taxon>Fungi</taxon>
        <taxon>Dikarya</taxon>
        <taxon>Basidiomycota</taxon>
        <taxon>Agaricomycotina</taxon>
        <taxon>Agaricomycetes</taxon>
        <taxon>Agaricomycetidae</taxon>
        <taxon>Agaricales</taxon>
        <taxon>Marasmiineae</taxon>
        <taxon>Omphalotaceae</taxon>
        <taxon>Lentinula</taxon>
    </lineage>
</organism>
<feature type="compositionally biased region" description="Polar residues" evidence="1">
    <location>
        <begin position="713"/>
        <end position="747"/>
    </location>
</feature>
<accession>A0A1Q3EED7</accession>
<feature type="region of interest" description="Disordered" evidence="1">
    <location>
        <begin position="1"/>
        <end position="200"/>
    </location>
</feature>
<name>A0A1Q3EED7_LENED</name>